<dbReference type="EC" id="2.3.1.-" evidence="3"/>
<dbReference type="EMBL" id="JBBNOP010000004">
    <property type="protein sequence ID" value="MEQ3362557.1"/>
    <property type="molecule type" value="Genomic_DNA"/>
</dbReference>
<comment type="caution">
    <text evidence="3">The sequence shown here is derived from an EMBL/GenBank/DDBJ whole genome shotgun (WGS) entry which is preliminary data.</text>
</comment>
<evidence type="ECO:0000313" key="4">
    <source>
        <dbReference type="Proteomes" id="UP001487305"/>
    </source>
</evidence>
<protein>
    <submittedName>
        <fullName evidence="3">GNAT family N-acetyltransferase</fullName>
        <ecNumber evidence="3">2.3.1.-</ecNumber>
    </submittedName>
</protein>
<gene>
    <name evidence="3" type="ORF">AAA083_06175</name>
</gene>
<accession>A0ABV1JBU4</accession>
<dbReference type="InterPro" id="IPR016181">
    <property type="entry name" value="Acyl_CoA_acyltransferase"/>
</dbReference>
<dbReference type="RefSeq" id="WP_349227290.1">
    <property type="nucleotide sequence ID" value="NZ_JBBNOP010000004.1"/>
</dbReference>
<organism evidence="3 4">
    <name type="scientific">Raoultibacter massiliensis</name>
    <dbReference type="NCBI Taxonomy" id="1852371"/>
    <lineage>
        <taxon>Bacteria</taxon>
        <taxon>Bacillati</taxon>
        <taxon>Actinomycetota</taxon>
        <taxon>Coriobacteriia</taxon>
        <taxon>Eggerthellales</taxon>
        <taxon>Eggerthellaceae</taxon>
        <taxon>Raoultibacter</taxon>
    </lineage>
</organism>
<sequence>MEIISVTAENIEDEHICCAITEKKGETCVAAKKAWMADRFSDGLAFRKLDVRGKVFIEYIPAEKAWCPIEADGYMHIDCFWVSGQYKGKGYANELLAACIADAKKQGKLGVTVLSSAKKMPFLSDPKFLKHKGFKVADTADPQFELLYMPFDASAPAPAFKSQVKHPRIPDAGLALFYTDQCPFAGKYAHIAARMAEERGVPFALHKIDSLEKAKAAPAACTAYALFRDGEFETNEILSEKKLSELFGR</sequence>
<dbReference type="SUPFAM" id="SSF55729">
    <property type="entry name" value="Acyl-CoA N-acyltransferases (Nat)"/>
    <property type="match status" value="1"/>
</dbReference>
<keyword evidence="3" id="KW-0808">Transferase</keyword>
<dbReference type="CDD" id="cd04301">
    <property type="entry name" value="NAT_SF"/>
    <property type="match status" value="1"/>
</dbReference>
<dbReference type="GO" id="GO:0016746">
    <property type="term" value="F:acyltransferase activity"/>
    <property type="evidence" value="ECO:0007669"/>
    <property type="project" value="UniProtKB-KW"/>
</dbReference>
<dbReference type="Proteomes" id="UP001487305">
    <property type="component" value="Unassembled WGS sequence"/>
</dbReference>
<keyword evidence="4" id="KW-1185">Reference proteome</keyword>
<keyword evidence="3" id="KW-0012">Acyltransferase</keyword>
<reference evidence="3 4" key="1">
    <citation type="submission" date="2024-04" db="EMBL/GenBank/DDBJ databases">
        <title>Human intestinal bacterial collection.</title>
        <authorList>
            <person name="Pauvert C."/>
            <person name="Hitch T.C.A."/>
            <person name="Clavel T."/>
        </authorList>
    </citation>
    <scope>NUCLEOTIDE SEQUENCE [LARGE SCALE GENOMIC DNA]</scope>
    <source>
        <strain evidence="3 4">CLA-KB-H42</strain>
    </source>
</reference>
<dbReference type="Pfam" id="PF14268">
    <property type="entry name" value="YoaP"/>
    <property type="match status" value="1"/>
</dbReference>
<dbReference type="InterPro" id="IPR025685">
    <property type="entry name" value="YoaP-like_dom"/>
</dbReference>
<feature type="domain" description="YoaP-like" evidence="2">
    <location>
        <begin position="202"/>
        <end position="243"/>
    </location>
</feature>
<dbReference type="Gene3D" id="3.40.630.30">
    <property type="match status" value="1"/>
</dbReference>
<evidence type="ECO:0000259" key="2">
    <source>
        <dbReference type="Pfam" id="PF14268"/>
    </source>
</evidence>
<evidence type="ECO:0000259" key="1">
    <source>
        <dbReference type="Pfam" id="PF00583"/>
    </source>
</evidence>
<proteinExistence type="predicted"/>
<feature type="domain" description="N-acetyltransferase" evidence="1">
    <location>
        <begin position="56"/>
        <end position="108"/>
    </location>
</feature>
<dbReference type="Pfam" id="PF00583">
    <property type="entry name" value="Acetyltransf_1"/>
    <property type="match status" value="1"/>
</dbReference>
<evidence type="ECO:0000313" key="3">
    <source>
        <dbReference type="EMBL" id="MEQ3362557.1"/>
    </source>
</evidence>
<dbReference type="InterPro" id="IPR000182">
    <property type="entry name" value="GNAT_dom"/>
</dbReference>
<name>A0ABV1JBU4_9ACTN</name>